<dbReference type="InterPro" id="IPR037171">
    <property type="entry name" value="NagB/RpiA_transferase-like"/>
</dbReference>
<dbReference type="RefSeq" id="WP_133418137.1">
    <property type="nucleotide sequence ID" value="NZ_SCWD01000003.1"/>
</dbReference>
<dbReference type="InterPro" id="IPR022823">
    <property type="entry name" value="LutC"/>
</dbReference>
<comment type="function">
    <text evidence="1">Is involved in L-lactate degradation and allows cells to grow with lactate as the sole carbon source.</text>
</comment>
<dbReference type="PANTHER" id="PTHR43682:SF1">
    <property type="entry name" value="LACTATE UTILIZATION PROTEIN C"/>
    <property type="match status" value="1"/>
</dbReference>
<dbReference type="HAMAP" id="MF_02104">
    <property type="entry name" value="LutC"/>
    <property type="match status" value="1"/>
</dbReference>
<keyword evidence="4" id="KW-1185">Reference proteome</keyword>
<reference evidence="3 4" key="1">
    <citation type="submission" date="2019-01" db="EMBL/GenBank/DDBJ databases">
        <title>Draft genome sequences of the type strains of six Macrococcus species.</title>
        <authorList>
            <person name="Mazhar S."/>
            <person name="Altermann E."/>
            <person name="Hill C."/>
            <person name="Mcauliffe O."/>
        </authorList>
    </citation>
    <scope>NUCLEOTIDE SEQUENCE [LARGE SCALE GENOMIC DNA]</scope>
    <source>
        <strain evidence="3 4">ATCC 51828</strain>
    </source>
</reference>
<proteinExistence type="inferred from homology"/>
<dbReference type="OrthoDB" id="9794157at2"/>
<feature type="domain" description="LUD" evidence="2">
    <location>
        <begin position="52"/>
        <end position="226"/>
    </location>
</feature>
<gene>
    <name evidence="1" type="primary">lutC</name>
    <name evidence="3" type="ORF">ERX40_08860</name>
</gene>
<comment type="caution">
    <text evidence="3">The sequence shown here is derived from an EMBL/GenBank/DDBJ whole genome shotgun (WGS) entry which is preliminary data.</text>
</comment>
<dbReference type="InterPro" id="IPR024185">
    <property type="entry name" value="FTHF_cligase-like_sf"/>
</dbReference>
<evidence type="ECO:0000313" key="3">
    <source>
        <dbReference type="EMBL" id="TDM00905.1"/>
    </source>
</evidence>
<evidence type="ECO:0000259" key="2">
    <source>
        <dbReference type="Pfam" id="PF02589"/>
    </source>
</evidence>
<dbReference type="SUPFAM" id="SSF100950">
    <property type="entry name" value="NagB/RpiA/CoA transferase-like"/>
    <property type="match status" value="1"/>
</dbReference>
<dbReference type="AlphaFoldDB" id="A0A9Q8CID6"/>
<evidence type="ECO:0000313" key="4">
    <source>
        <dbReference type="Proteomes" id="UP000295280"/>
    </source>
</evidence>
<evidence type="ECO:0000256" key="1">
    <source>
        <dbReference type="HAMAP-Rule" id="MF_02104"/>
    </source>
</evidence>
<dbReference type="InterPro" id="IPR003741">
    <property type="entry name" value="LUD_dom"/>
</dbReference>
<dbReference type="EMBL" id="SCWD01000003">
    <property type="protein sequence ID" value="TDM00905.1"/>
    <property type="molecule type" value="Genomic_DNA"/>
</dbReference>
<dbReference type="Pfam" id="PF02589">
    <property type="entry name" value="LUD_dom"/>
    <property type="match status" value="1"/>
</dbReference>
<accession>A0A9Q8CID6</accession>
<dbReference type="PANTHER" id="PTHR43682">
    <property type="entry name" value="LACTATE UTILIZATION PROTEIN C"/>
    <property type="match status" value="1"/>
</dbReference>
<sequence length="229" mass="25270">MTGKIYNKDRFLKNITQHLNRPVPSSVTKPDWHFRPQDKTLSGLSQDELVEVMKQHSVNIHTDVVQTTAADLNTALAQVVENYGGGEVIAWNDSRFDELGIDLKRFDTFIWDEAKGAENIEVAERANIGITFSDATLAESATVVLYADKGKGRSVSLLPAAYVAIIPKSTIVPRFTQAAEQMNLMNQDADFPTCINMITGPSNSADIEMKLVVGVHGPIKATYIIVEDY</sequence>
<dbReference type="GO" id="GO:0006089">
    <property type="term" value="P:lactate metabolic process"/>
    <property type="evidence" value="ECO:0007669"/>
    <property type="project" value="UniProtKB-UniRule"/>
</dbReference>
<dbReference type="Proteomes" id="UP000295280">
    <property type="component" value="Unassembled WGS sequence"/>
</dbReference>
<comment type="similarity">
    <text evidence="1">Belongs to the LutC/YkgG family.</text>
</comment>
<protein>
    <recommendedName>
        <fullName evidence="1">Lactate utilization protein C</fullName>
    </recommendedName>
</protein>
<dbReference type="Gene3D" id="3.40.50.10420">
    <property type="entry name" value="NagB/RpiA/CoA transferase-like"/>
    <property type="match status" value="1"/>
</dbReference>
<name>A0A9Q8CID6_9STAP</name>
<organism evidence="3 4">
    <name type="scientific">Macrococcus carouselicus</name>
    <dbReference type="NCBI Taxonomy" id="69969"/>
    <lineage>
        <taxon>Bacteria</taxon>
        <taxon>Bacillati</taxon>
        <taxon>Bacillota</taxon>
        <taxon>Bacilli</taxon>
        <taxon>Bacillales</taxon>
        <taxon>Staphylococcaceae</taxon>
        <taxon>Macrococcus</taxon>
    </lineage>
</organism>